<gene>
    <name evidence="1" type="ORF">HanXRQr2_Chr16g0744471</name>
</gene>
<evidence type="ECO:0000313" key="1">
    <source>
        <dbReference type="EMBL" id="KAF5759700.1"/>
    </source>
</evidence>
<reference evidence="1" key="2">
    <citation type="submission" date="2020-06" db="EMBL/GenBank/DDBJ databases">
        <title>Helianthus annuus Genome sequencing and assembly Release 2.</title>
        <authorList>
            <person name="Gouzy J."/>
            <person name="Langlade N."/>
            <person name="Munos S."/>
        </authorList>
    </citation>
    <scope>NUCLEOTIDE SEQUENCE</scope>
    <source>
        <tissue evidence="1">Leaves</tissue>
    </source>
</reference>
<reference evidence="1" key="1">
    <citation type="journal article" date="2017" name="Nature">
        <title>The sunflower genome provides insights into oil metabolism, flowering and Asterid evolution.</title>
        <authorList>
            <person name="Badouin H."/>
            <person name="Gouzy J."/>
            <person name="Grassa C.J."/>
            <person name="Murat F."/>
            <person name="Staton S.E."/>
            <person name="Cottret L."/>
            <person name="Lelandais-Briere C."/>
            <person name="Owens G.L."/>
            <person name="Carrere S."/>
            <person name="Mayjonade B."/>
            <person name="Legrand L."/>
            <person name="Gill N."/>
            <person name="Kane N.C."/>
            <person name="Bowers J.E."/>
            <person name="Hubner S."/>
            <person name="Bellec A."/>
            <person name="Berard A."/>
            <person name="Berges H."/>
            <person name="Blanchet N."/>
            <person name="Boniface M.C."/>
            <person name="Brunel D."/>
            <person name="Catrice O."/>
            <person name="Chaidir N."/>
            <person name="Claudel C."/>
            <person name="Donnadieu C."/>
            <person name="Faraut T."/>
            <person name="Fievet G."/>
            <person name="Helmstetter N."/>
            <person name="King M."/>
            <person name="Knapp S.J."/>
            <person name="Lai Z."/>
            <person name="Le Paslier M.C."/>
            <person name="Lippi Y."/>
            <person name="Lorenzon L."/>
            <person name="Mandel J.R."/>
            <person name="Marage G."/>
            <person name="Marchand G."/>
            <person name="Marquand E."/>
            <person name="Bret-Mestries E."/>
            <person name="Morien E."/>
            <person name="Nambeesan S."/>
            <person name="Nguyen T."/>
            <person name="Pegot-Espagnet P."/>
            <person name="Pouilly N."/>
            <person name="Raftis F."/>
            <person name="Sallet E."/>
            <person name="Schiex T."/>
            <person name="Thomas J."/>
            <person name="Vandecasteele C."/>
            <person name="Vares D."/>
            <person name="Vear F."/>
            <person name="Vautrin S."/>
            <person name="Crespi M."/>
            <person name="Mangin B."/>
            <person name="Burke J.M."/>
            <person name="Salse J."/>
            <person name="Munos S."/>
            <person name="Vincourt P."/>
            <person name="Rieseberg L.H."/>
            <person name="Langlade N.B."/>
        </authorList>
    </citation>
    <scope>NUCLEOTIDE SEQUENCE</scope>
    <source>
        <tissue evidence="1">Leaves</tissue>
    </source>
</reference>
<protein>
    <submittedName>
        <fullName evidence="1">Uncharacterized protein</fullName>
    </submittedName>
</protein>
<accession>A0A9K3GXX3</accession>
<organism evidence="1 2">
    <name type="scientific">Helianthus annuus</name>
    <name type="common">Common sunflower</name>
    <dbReference type="NCBI Taxonomy" id="4232"/>
    <lineage>
        <taxon>Eukaryota</taxon>
        <taxon>Viridiplantae</taxon>
        <taxon>Streptophyta</taxon>
        <taxon>Embryophyta</taxon>
        <taxon>Tracheophyta</taxon>
        <taxon>Spermatophyta</taxon>
        <taxon>Magnoliopsida</taxon>
        <taxon>eudicotyledons</taxon>
        <taxon>Gunneridae</taxon>
        <taxon>Pentapetalae</taxon>
        <taxon>asterids</taxon>
        <taxon>campanulids</taxon>
        <taxon>Asterales</taxon>
        <taxon>Asteraceae</taxon>
        <taxon>Asteroideae</taxon>
        <taxon>Heliantheae alliance</taxon>
        <taxon>Heliantheae</taxon>
        <taxon>Helianthus</taxon>
    </lineage>
</organism>
<dbReference type="Proteomes" id="UP000215914">
    <property type="component" value="Unassembled WGS sequence"/>
</dbReference>
<name>A0A9K3GXX3_HELAN</name>
<proteinExistence type="predicted"/>
<keyword evidence="2" id="KW-1185">Reference proteome</keyword>
<dbReference type="Gramene" id="mRNA:HanXRQr2_Chr16g0744471">
    <property type="protein sequence ID" value="mRNA:HanXRQr2_Chr16g0744471"/>
    <property type="gene ID" value="HanXRQr2_Chr16g0744471"/>
</dbReference>
<comment type="caution">
    <text evidence="1">The sequence shown here is derived from an EMBL/GenBank/DDBJ whole genome shotgun (WGS) entry which is preliminary data.</text>
</comment>
<evidence type="ECO:0000313" key="2">
    <source>
        <dbReference type="Proteomes" id="UP000215914"/>
    </source>
</evidence>
<sequence length="86" mass="9611">MSVVMKKKTDVLTPESRLSELRCRRLQPPEATTEPPFSSSVATISGGAAPPHLSHTLSLLLSLSLSARTFSRHHPRRRCHFRHLTV</sequence>
<dbReference type="AlphaFoldDB" id="A0A9K3GXX3"/>
<dbReference type="EMBL" id="MNCJ02000331">
    <property type="protein sequence ID" value="KAF5759700.1"/>
    <property type="molecule type" value="Genomic_DNA"/>
</dbReference>